<dbReference type="Proteomes" id="UP000324758">
    <property type="component" value="Unassembled WGS sequence"/>
</dbReference>
<gene>
    <name evidence="2" type="ORF">FXB40_18000</name>
</gene>
<dbReference type="EMBL" id="VSSS01000028">
    <property type="protein sequence ID" value="TYL94339.1"/>
    <property type="molecule type" value="Genomic_DNA"/>
</dbReference>
<feature type="transmembrane region" description="Helical" evidence="1">
    <location>
        <begin position="191"/>
        <end position="209"/>
    </location>
</feature>
<name>A0A5D3KDI7_9BRAD</name>
<dbReference type="RefSeq" id="WP_187436954.1">
    <property type="nucleotide sequence ID" value="NZ_VSSS01000028.1"/>
</dbReference>
<keyword evidence="1" id="KW-0812">Transmembrane</keyword>
<sequence length="211" mass="23426">MIIETSGLERQQAWKERVWNMSDALIPSVQERRSPVLGGGSVAGFVASLAAGCVLFVVDRKLTWGVEEPLLTPWLLWFAVVPLGAYVALALALPSSPYHRNLPMARYGRLSSVWIASLVLYAVAQMATLSRWIDDPIYESFGLNLTAYALLTAIYVTASFAAVWAIEAVRRRDQESDQEGDSREVARRMEIVVGATMCVPMFLLFVLYLPV</sequence>
<keyword evidence="1" id="KW-1133">Transmembrane helix</keyword>
<evidence type="ECO:0000256" key="1">
    <source>
        <dbReference type="SAM" id="Phobius"/>
    </source>
</evidence>
<dbReference type="AlphaFoldDB" id="A0A5D3KDI7"/>
<feature type="transmembrane region" description="Helical" evidence="1">
    <location>
        <begin position="145"/>
        <end position="166"/>
    </location>
</feature>
<keyword evidence="3" id="KW-1185">Reference proteome</keyword>
<organism evidence="2 3">
    <name type="scientific">Bradyrhizobium rifense</name>
    <dbReference type="NCBI Taxonomy" id="515499"/>
    <lineage>
        <taxon>Bacteria</taxon>
        <taxon>Pseudomonadati</taxon>
        <taxon>Pseudomonadota</taxon>
        <taxon>Alphaproteobacteria</taxon>
        <taxon>Hyphomicrobiales</taxon>
        <taxon>Nitrobacteraceae</taxon>
        <taxon>Bradyrhizobium</taxon>
    </lineage>
</organism>
<feature type="transmembrane region" description="Helical" evidence="1">
    <location>
        <begin position="113"/>
        <end position="133"/>
    </location>
</feature>
<feature type="transmembrane region" description="Helical" evidence="1">
    <location>
        <begin position="36"/>
        <end position="58"/>
    </location>
</feature>
<accession>A0A5D3KDI7</accession>
<keyword evidence="1" id="KW-0472">Membrane</keyword>
<feature type="transmembrane region" description="Helical" evidence="1">
    <location>
        <begin position="74"/>
        <end position="93"/>
    </location>
</feature>
<protein>
    <submittedName>
        <fullName evidence="2">Uncharacterized protein</fullName>
    </submittedName>
</protein>
<reference evidence="2 3" key="1">
    <citation type="submission" date="2019-08" db="EMBL/GenBank/DDBJ databases">
        <title>Bradyrhizobium hipponensis sp. nov., a rhizobium isolated from a Lupinus angustifolius root nodule in Tunisia.</title>
        <authorList>
            <person name="Off K."/>
            <person name="Rejili M."/>
            <person name="Mars M."/>
            <person name="Brachmann A."/>
            <person name="Marin M."/>
        </authorList>
    </citation>
    <scope>NUCLEOTIDE SEQUENCE [LARGE SCALE GENOMIC DNA]</scope>
    <source>
        <strain evidence="2 3">CTAW71</strain>
    </source>
</reference>
<proteinExistence type="predicted"/>
<comment type="caution">
    <text evidence="2">The sequence shown here is derived from an EMBL/GenBank/DDBJ whole genome shotgun (WGS) entry which is preliminary data.</text>
</comment>
<evidence type="ECO:0000313" key="3">
    <source>
        <dbReference type="Proteomes" id="UP000324758"/>
    </source>
</evidence>
<evidence type="ECO:0000313" key="2">
    <source>
        <dbReference type="EMBL" id="TYL94339.1"/>
    </source>
</evidence>